<gene>
    <name evidence="2" type="ORF">GALMADRAFT_797429</name>
</gene>
<keyword evidence="3" id="KW-1185">Reference proteome</keyword>
<keyword evidence="1" id="KW-0812">Transmembrane</keyword>
<organism evidence="2 3">
    <name type="scientific">Galerina marginata (strain CBS 339.88)</name>
    <dbReference type="NCBI Taxonomy" id="685588"/>
    <lineage>
        <taxon>Eukaryota</taxon>
        <taxon>Fungi</taxon>
        <taxon>Dikarya</taxon>
        <taxon>Basidiomycota</taxon>
        <taxon>Agaricomycotina</taxon>
        <taxon>Agaricomycetes</taxon>
        <taxon>Agaricomycetidae</taxon>
        <taxon>Agaricales</taxon>
        <taxon>Agaricineae</taxon>
        <taxon>Strophariaceae</taxon>
        <taxon>Galerina</taxon>
    </lineage>
</organism>
<feature type="transmembrane region" description="Helical" evidence="1">
    <location>
        <begin position="27"/>
        <end position="51"/>
    </location>
</feature>
<keyword evidence="1" id="KW-0472">Membrane</keyword>
<keyword evidence="1" id="KW-1133">Transmembrane helix</keyword>
<reference evidence="3" key="1">
    <citation type="journal article" date="2014" name="Proc. Natl. Acad. Sci. U.S.A.">
        <title>Extensive sampling of basidiomycete genomes demonstrates inadequacy of the white-rot/brown-rot paradigm for wood decay fungi.</title>
        <authorList>
            <person name="Riley R."/>
            <person name="Salamov A.A."/>
            <person name="Brown D.W."/>
            <person name="Nagy L.G."/>
            <person name="Floudas D."/>
            <person name="Held B.W."/>
            <person name="Levasseur A."/>
            <person name="Lombard V."/>
            <person name="Morin E."/>
            <person name="Otillar R."/>
            <person name="Lindquist E.A."/>
            <person name="Sun H."/>
            <person name="LaButti K.M."/>
            <person name="Schmutz J."/>
            <person name="Jabbour D."/>
            <person name="Luo H."/>
            <person name="Baker S.E."/>
            <person name="Pisabarro A.G."/>
            <person name="Walton J.D."/>
            <person name="Blanchette R.A."/>
            <person name="Henrissat B."/>
            <person name="Martin F."/>
            <person name="Cullen D."/>
            <person name="Hibbett D.S."/>
            <person name="Grigoriev I.V."/>
        </authorList>
    </citation>
    <scope>NUCLEOTIDE SEQUENCE [LARGE SCALE GENOMIC DNA]</scope>
    <source>
        <strain evidence="3">CBS 339.88</strain>
    </source>
</reference>
<evidence type="ECO:0000313" key="3">
    <source>
        <dbReference type="Proteomes" id="UP000027222"/>
    </source>
</evidence>
<feature type="transmembrane region" description="Helical" evidence="1">
    <location>
        <begin position="58"/>
        <end position="79"/>
    </location>
</feature>
<evidence type="ECO:0000256" key="1">
    <source>
        <dbReference type="SAM" id="Phobius"/>
    </source>
</evidence>
<protein>
    <submittedName>
        <fullName evidence="2">Uncharacterized protein</fullName>
    </submittedName>
</protein>
<sequence>MICGGVMLRLAASCYNAWSPCELASPYFLNGVFLPLVCLFSRILSQLILAARHSISSIISLLSILIAAVPVPSTGAPALHHVETSDRFTLKSDKCF</sequence>
<dbReference type="EMBL" id="KL142393">
    <property type="protein sequence ID" value="KDR71265.1"/>
    <property type="molecule type" value="Genomic_DNA"/>
</dbReference>
<evidence type="ECO:0000313" key="2">
    <source>
        <dbReference type="EMBL" id="KDR71265.1"/>
    </source>
</evidence>
<name>A0A067SJY2_GALM3</name>
<dbReference type="AlphaFoldDB" id="A0A067SJY2"/>
<dbReference type="HOGENOM" id="CLU_2359891_0_0_1"/>
<dbReference type="Proteomes" id="UP000027222">
    <property type="component" value="Unassembled WGS sequence"/>
</dbReference>
<accession>A0A067SJY2</accession>
<proteinExistence type="predicted"/>